<dbReference type="Gene3D" id="3.40.1810.10">
    <property type="entry name" value="Transcription factor, MADS-box"/>
    <property type="match status" value="1"/>
</dbReference>
<dbReference type="GO" id="GO:0003677">
    <property type="term" value="F:DNA binding"/>
    <property type="evidence" value="ECO:0007669"/>
    <property type="project" value="InterPro"/>
</dbReference>
<dbReference type="RefSeq" id="XP_046078682.1">
    <property type="nucleotide sequence ID" value="XM_046210086.1"/>
</dbReference>
<evidence type="ECO:0000313" key="2">
    <source>
        <dbReference type="Proteomes" id="UP001201262"/>
    </source>
</evidence>
<organism evidence="1 2">
    <name type="scientific">Talaromyces proteolyticus</name>
    <dbReference type="NCBI Taxonomy" id="1131652"/>
    <lineage>
        <taxon>Eukaryota</taxon>
        <taxon>Fungi</taxon>
        <taxon>Dikarya</taxon>
        <taxon>Ascomycota</taxon>
        <taxon>Pezizomycotina</taxon>
        <taxon>Eurotiomycetes</taxon>
        <taxon>Eurotiomycetidae</taxon>
        <taxon>Eurotiales</taxon>
        <taxon>Trichocomaceae</taxon>
        <taxon>Talaromyces</taxon>
        <taxon>Talaromyces sect. Bacilispori</taxon>
    </lineage>
</organism>
<dbReference type="GeneID" id="70240373"/>
<evidence type="ECO:0000313" key="1">
    <source>
        <dbReference type="EMBL" id="KAH8706061.1"/>
    </source>
</evidence>
<dbReference type="EMBL" id="JAJTJA010000001">
    <property type="protein sequence ID" value="KAH8706061.1"/>
    <property type="molecule type" value="Genomic_DNA"/>
</dbReference>
<gene>
    <name evidence="1" type="ORF">BGW36DRAFT_262496</name>
</gene>
<dbReference type="GO" id="GO:0045944">
    <property type="term" value="P:positive regulation of transcription by RNA polymerase II"/>
    <property type="evidence" value="ECO:0007669"/>
    <property type="project" value="UniProtKB-ARBA"/>
</dbReference>
<dbReference type="GO" id="GO:0046983">
    <property type="term" value="F:protein dimerization activity"/>
    <property type="evidence" value="ECO:0007669"/>
    <property type="project" value="InterPro"/>
</dbReference>
<comment type="caution">
    <text evidence="1">The sequence shown here is derived from an EMBL/GenBank/DDBJ whole genome shotgun (WGS) entry which is preliminary data.</text>
</comment>
<name>A0AAD4Q6U2_9EURO</name>
<sequence length="83" mass="9832">QRRYQRGQTLLNKAYEMSDLCDADVFLCIRFRDTGRMKIFYTDETSIWSSCILHLESYYPIPDWKTPNDFHLESSPKDNDASS</sequence>
<dbReference type="Proteomes" id="UP001201262">
    <property type="component" value="Unassembled WGS sequence"/>
</dbReference>
<protein>
    <recommendedName>
        <fullName evidence="3">MADS-box domain-containing protein</fullName>
    </recommendedName>
</protein>
<reference evidence="1" key="1">
    <citation type="submission" date="2021-12" db="EMBL/GenBank/DDBJ databases">
        <title>Convergent genome expansion in fungi linked to evolution of root-endophyte symbiosis.</title>
        <authorList>
            <consortium name="DOE Joint Genome Institute"/>
            <person name="Ke Y.-H."/>
            <person name="Bonito G."/>
            <person name="Liao H.-L."/>
            <person name="Looney B."/>
            <person name="Rojas-Flechas A."/>
            <person name="Nash J."/>
            <person name="Hameed K."/>
            <person name="Schadt C."/>
            <person name="Martin F."/>
            <person name="Crous P.W."/>
            <person name="Miettinen O."/>
            <person name="Magnuson J.K."/>
            <person name="Labbe J."/>
            <person name="Jacobson D."/>
            <person name="Doktycz M.J."/>
            <person name="Veneault-Fourrey C."/>
            <person name="Kuo A."/>
            <person name="Mondo S."/>
            <person name="Calhoun S."/>
            <person name="Riley R."/>
            <person name="Ohm R."/>
            <person name="LaButti K."/>
            <person name="Andreopoulos B."/>
            <person name="Pangilinan J."/>
            <person name="Nolan M."/>
            <person name="Tritt A."/>
            <person name="Clum A."/>
            <person name="Lipzen A."/>
            <person name="Daum C."/>
            <person name="Barry K."/>
            <person name="Grigoriev I.V."/>
            <person name="Vilgalys R."/>
        </authorList>
    </citation>
    <scope>NUCLEOTIDE SEQUENCE</scope>
    <source>
        <strain evidence="1">PMI_201</strain>
    </source>
</reference>
<accession>A0AAD4Q6U2</accession>
<feature type="non-terminal residue" evidence="1">
    <location>
        <position position="1"/>
    </location>
</feature>
<dbReference type="AlphaFoldDB" id="A0AAD4Q6U2"/>
<evidence type="ECO:0008006" key="3">
    <source>
        <dbReference type="Google" id="ProtNLM"/>
    </source>
</evidence>
<keyword evidence="2" id="KW-1185">Reference proteome</keyword>
<dbReference type="SUPFAM" id="SSF55455">
    <property type="entry name" value="SRF-like"/>
    <property type="match status" value="1"/>
</dbReference>
<dbReference type="InterPro" id="IPR036879">
    <property type="entry name" value="TF_MADSbox_sf"/>
</dbReference>
<feature type="non-terminal residue" evidence="1">
    <location>
        <position position="83"/>
    </location>
</feature>
<proteinExistence type="predicted"/>